<sequence>MGAGAGRPDARPATRPDARSGIGRRQWALAVGAPAAAVPGLLHGLDGYYGGFFVLTVVPLVLPPLLGRFPKAFAQACVVIALALVSWSVIGAVIAMYVFLPSAALLLLAAAAGPRSAALAQGRIQQ</sequence>
<accession>A0A238ZSK1</accession>
<feature type="transmembrane region" description="Helical" evidence="2">
    <location>
        <begin position="48"/>
        <end position="66"/>
    </location>
</feature>
<keyword evidence="4" id="KW-1185">Reference proteome</keyword>
<evidence type="ECO:0000313" key="3">
    <source>
        <dbReference type="EMBL" id="SNR86295.1"/>
    </source>
</evidence>
<feature type="region of interest" description="Disordered" evidence="1">
    <location>
        <begin position="1"/>
        <end position="20"/>
    </location>
</feature>
<feature type="transmembrane region" description="Helical" evidence="2">
    <location>
        <begin position="78"/>
        <end position="100"/>
    </location>
</feature>
<keyword evidence="2" id="KW-1133">Transmembrane helix</keyword>
<evidence type="ECO:0000256" key="1">
    <source>
        <dbReference type="SAM" id="MobiDB-lite"/>
    </source>
</evidence>
<dbReference type="RefSeq" id="WP_220093269.1">
    <property type="nucleotide sequence ID" value="NZ_FZOF01000001.1"/>
</dbReference>
<reference evidence="3 4" key="1">
    <citation type="submission" date="2017-06" db="EMBL/GenBank/DDBJ databases">
        <authorList>
            <person name="Kim H.J."/>
            <person name="Triplett B.A."/>
        </authorList>
    </citation>
    <scope>NUCLEOTIDE SEQUENCE [LARGE SCALE GENOMIC DNA]</scope>
    <source>
        <strain evidence="3 4">CGMCC 4.1858</strain>
    </source>
</reference>
<proteinExistence type="predicted"/>
<gene>
    <name evidence="3" type="ORF">SAMN05216252_101526</name>
</gene>
<organism evidence="3 4">
    <name type="scientific">Actinacidiphila glaucinigra</name>
    <dbReference type="NCBI Taxonomy" id="235986"/>
    <lineage>
        <taxon>Bacteria</taxon>
        <taxon>Bacillati</taxon>
        <taxon>Actinomycetota</taxon>
        <taxon>Actinomycetes</taxon>
        <taxon>Kitasatosporales</taxon>
        <taxon>Streptomycetaceae</taxon>
        <taxon>Actinacidiphila</taxon>
    </lineage>
</organism>
<feature type="compositionally biased region" description="Basic and acidic residues" evidence="1">
    <location>
        <begin position="8"/>
        <end position="18"/>
    </location>
</feature>
<evidence type="ECO:0000256" key="2">
    <source>
        <dbReference type="SAM" id="Phobius"/>
    </source>
</evidence>
<evidence type="ECO:0000313" key="4">
    <source>
        <dbReference type="Proteomes" id="UP000198280"/>
    </source>
</evidence>
<name>A0A238ZSK1_9ACTN</name>
<protein>
    <submittedName>
        <fullName evidence="3">Uncharacterized protein</fullName>
    </submittedName>
</protein>
<dbReference type="Proteomes" id="UP000198280">
    <property type="component" value="Unassembled WGS sequence"/>
</dbReference>
<dbReference type="EMBL" id="FZOF01000001">
    <property type="protein sequence ID" value="SNR86295.1"/>
    <property type="molecule type" value="Genomic_DNA"/>
</dbReference>
<keyword evidence="2" id="KW-0472">Membrane</keyword>
<dbReference type="AlphaFoldDB" id="A0A238ZSK1"/>
<keyword evidence="2" id="KW-0812">Transmembrane</keyword>